<organism evidence="2">
    <name type="scientific">Tanacetum cinerariifolium</name>
    <name type="common">Dalmatian daisy</name>
    <name type="synonym">Chrysanthemum cinerariifolium</name>
    <dbReference type="NCBI Taxonomy" id="118510"/>
    <lineage>
        <taxon>Eukaryota</taxon>
        <taxon>Viridiplantae</taxon>
        <taxon>Streptophyta</taxon>
        <taxon>Embryophyta</taxon>
        <taxon>Tracheophyta</taxon>
        <taxon>Spermatophyta</taxon>
        <taxon>Magnoliopsida</taxon>
        <taxon>eudicotyledons</taxon>
        <taxon>Gunneridae</taxon>
        <taxon>Pentapetalae</taxon>
        <taxon>asterids</taxon>
        <taxon>campanulids</taxon>
        <taxon>Asterales</taxon>
        <taxon>Asteraceae</taxon>
        <taxon>Asteroideae</taxon>
        <taxon>Anthemideae</taxon>
        <taxon>Anthemidinae</taxon>
        <taxon>Tanacetum</taxon>
    </lineage>
</organism>
<evidence type="ECO:0000313" key="2">
    <source>
        <dbReference type="EMBL" id="GFD30993.1"/>
    </source>
</evidence>
<feature type="non-terminal residue" evidence="2">
    <location>
        <position position="52"/>
    </location>
</feature>
<name>A0A699VA51_TANCI</name>
<protein>
    <submittedName>
        <fullName evidence="2">Uncharacterized protein</fullName>
    </submittedName>
</protein>
<feature type="chain" id="PRO_5025656170" evidence="1">
    <location>
        <begin position="19"/>
        <end position="52"/>
    </location>
</feature>
<sequence length="52" mass="5463">MMGLTVVAVVDMVAAAVGEGYGGGAARGGEWYKGSDRSGDGKHFWFWPEDSP</sequence>
<reference evidence="2" key="1">
    <citation type="journal article" date="2019" name="Sci. Rep.">
        <title>Draft genome of Tanacetum cinerariifolium, the natural source of mosquito coil.</title>
        <authorList>
            <person name="Yamashiro T."/>
            <person name="Shiraishi A."/>
            <person name="Satake H."/>
            <person name="Nakayama K."/>
        </authorList>
    </citation>
    <scope>NUCLEOTIDE SEQUENCE</scope>
</reference>
<gene>
    <name evidence="2" type="ORF">Tci_902962</name>
</gene>
<evidence type="ECO:0000256" key="1">
    <source>
        <dbReference type="SAM" id="SignalP"/>
    </source>
</evidence>
<comment type="caution">
    <text evidence="2">The sequence shown here is derived from an EMBL/GenBank/DDBJ whole genome shotgun (WGS) entry which is preliminary data.</text>
</comment>
<feature type="signal peptide" evidence="1">
    <location>
        <begin position="1"/>
        <end position="18"/>
    </location>
</feature>
<accession>A0A699VA51</accession>
<keyword evidence="1" id="KW-0732">Signal</keyword>
<dbReference type="AlphaFoldDB" id="A0A699VA51"/>
<dbReference type="EMBL" id="BKCJ011409564">
    <property type="protein sequence ID" value="GFD30993.1"/>
    <property type="molecule type" value="Genomic_DNA"/>
</dbReference>
<proteinExistence type="predicted"/>